<dbReference type="OrthoDB" id="10584683at2759"/>
<proteinExistence type="predicted"/>
<name>A0A067BHL7_SAPPC</name>
<dbReference type="Proteomes" id="UP000030745">
    <property type="component" value="Unassembled WGS sequence"/>
</dbReference>
<dbReference type="GeneID" id="24138273"/>
<dbReference type="AlphaFoldDB" id="A0A067BHL7"/>
<dbReference type="EMBL" id="KK583542">
    <property type="protein sequence ID" value="KDO17889.1"/>
    <property type="molecule type" value="Genomic_DNA"/>
</dbReference>
<dbReference type="KEGG" id="spar:SPRG_16673"/>
<keyword evidence="2" id="KW-1185">Reference proteome</keyword>
<gene>
    <name evidence="1" type="ORF">SPRG_16673</name>
</gene>
<evidence type="ECO:0000313" key="2">
    <source>
        <dbReference type="Proteomes" id="UP000030745"/>
    </source>
</evidence>
<reference evidence="1 2" key="1">
    <citation type="journal article" date="2013" name="PLoS Genet.">
        <title>Distinctive expansion of potential virulence genes in the genome of the oomycete fish pathogen Saprolegnia parasitica.</title>
        <authorList>
            <person name="Jiang R.H."/>
            <person name="de Bruijn I."/>
            <person name="Haas B.J."/>
            <person name="Belmonte R."/>
            <person name="Lobach L."/>
            <person name="Christie J."/>
            <person name="van den Ackerveken G."/>
            <person name="Bottin A."/>
            <person name="Bulone V."/>
            <person name="Diaz-Moreno S.M."/>
            <person name="Dumas B."/>
            <person name="Fan L."/>
            <person name="Gaulin E."/>
            <person name="Govers F."/>
            <person name="Grenville-Briggs L.J."/>
            <person name="Horner N.R."/>
            <person name="Levin J.Z."/>
            <person name="Mammella M."/>
            <person name="Meijer H.J."/>
            <person name="Morris P."/>
            <person name="Nusbaum C."/>
            <person name="Oome S."/>
            <person name="Phillips A.J."/>
            <person name="van Rooyen D."/>
            <person name="Rzeszutek E."/>
            <person name="Saraiva M."/>
            <person name="Secombes C.J."/>
            <person name="Seidl M.F."/>
            <person name="Snel B."/>
            <person name="Stassen J.H."/>
            <person name="Sykes S."/>
            <person name="Tripathy S."/>
            <person name="van den Berg H."/>
            <person name="Vega-Arreguin J.C."/>
            <person name="Wawra S."/>
            <person name="Young S.K."/>
            <person name="Zeng Q."/>
            <person name="Dieguez-Uribeondo J."/>
            <person name="Russ C."/>
            <person name="Tyler B.M."/>
            <person name="van West P."/>
        </authorList>
    </citation>
    <scope>NUCLEOTIDE SEQUENCE [LARGE SCALE GENOMIC DNA]</scope>
    <source>
        <strain evidence="1 2">CBS 223.65</strain>
    </source>
</reference>
<dbReference type="RefSeq" id="XP_012211398.1">
    <property type="nucleotide sequence ID" value="XM_012356008.1"/>
</dbReference>
<dbReference type="VEuPathDB" id="FungiDB:SPRG_16673"/>
<organism evidence="1 2">
    <name type="scientific">Saprolegnia parasitica (strain CBS 223.65)</name>
    <dbReference type="NCBI Taxonomy" id="695850"/>
    <lineage>
        <taxon>Eukaryota</taxon>
        <taxon>Sar</taxon>
        <taxon>Stramenopiles</taxon>
        <taxon>Oomycota</taxon>
        <taxon>Saprolegniomycetes</taxon>
        <taxon>Saprolegniales</taxon>
        <taxon>Saprolegniaceae</taxon>
        <taxon>Saprolegnia</taxon>
    </lineage>
</organism>
<accession>A0A067BHL7</accession>
<protein>
    <submittedName>
        <fullName evidence="1">Uncharacterized protein</fullName>
    </submittedName>
</protein>
<sequence>MHRKNAIETIAPHCALEPRVRNPAQLAADFWTIDLNDVQVLTSGAAHLGVVDDKSRPAVTAWLNAFPTKTTAVACDEFLARARSFIARCPSLCAIGAKCPACDQQLYLGPVVEECRYVNKEAAGVGSRMMRLHRVIDNHKWIPTQFSDENLAVLEPLFYKRFNDGHDYR</sequence>
<evidence type="ECO:0000313" key="1">
    <source>
        <dbReference type="EMBL" id="KDO17889.1"/>
    </source>
</evidence>